<evidence type="ECO:0000256" key="1">
    <source>
        <dbReference type="ARBA" id="ARBA00001961"/>
    </source>
</evidence>
<dbReference type="GO" id="GO:0008475">
    <property type="term" value="F:procollagen-lysine 5-dioxygenase activity"/>
    <property type="evidence" value="ECO:0007669"/>
    <property type="project" value="UniProtKB-EC"/>
</dbReference>
<dbReference type="OrthoDB" id="69177at2759"/>
<protein>
    <recommendedName>
        <fullName evidence="2">procollagen-lysine 5-dioxygenase</fullName>
        <ecNumber evidence="2">1.14.11.4</ecNumber>
    </recommendedName>
</protein>
<dbReference type="PROSITE" id="PS51471">
    <property type="entry name" value="FE2OG_OXY"/>
    <property type="match status" value="1"/>
</dbReference>
<keyword evidence="6" id="KW-0408">Iron</keyword>
<dbReference type="InterPro" id="IPR057589">
    <property type="entry name" value="GT_PLOD"/>
</dbReference>
<dbReference type="EC" id="1.14.11.4" evidence="2"/>
<dbReference type="AlphaFoldDB" id="A0A8S3RSD6"/>
<evidence type="ECO:0000256" key="6">
    <source>
        <dbReference type="ARBA" id="ARBA00023004"/>
    </source>
</evidence>
<dbReference type="InterPro" id="IPR050757">
    <property type="entry name" value="Collagen_mod_GT25"/>
</dbReference>
<comment type="caution">
    <text evidence="9">The sequence shown here is derived from an EMBL/GenBank/DDBJ whole genome shotgun (WGS) entry which is preliminary data.</text>
</comment>
<evidence type="ECO:0000256" key="4">
    <source>
        <dbReference type="ARBA" id="ARBA00022964"/>
    </source>
</evidence>
<evidence type="ECO:0000256" key="3">
    <source>
        <dbReference type="ARBA" id="ARBA00022723"/>
    </source>
</evidence>
<keyword evidence="4" id="KW-0223">Dioxygenase</keyword>
<dbReference type="Gene3D" id="3.90.550.10">
    <property type="entry name" value="Spore Coat Polysaccharide Biosynthesis Protein SpsA, Chain A"/>
    <property type="match status" value="1"/>
</dbReference>
<name>A0A8S3RSD6_MYTED</name>
<dbReference type="GO" id="GO:0005783">
    <property type="term" value="C:endoplasmic reticulum"/>
    <property type="evidence" value="ECO:0007669"/>
    <property type="project" value="TreeGrafter"/>
</dbReference>
<dbReference type="GO" id="GO:0031418">
    <property type="term" value="F:L-ascorbic acid binding"/>
    <property type="evidence" value="ECO:0007669"/>
    <property type="project" value="InterPro"/>
</dbReference>
<keyword evidence="10" id="KW-1185">Reference proteome</keyword>
<dbReference type="PANTHER" id="PTHR10730:SF45">
    <property type="entry name" value="PROCOLLAGEN-LYSINE,2-OXOGLUTARATE 5-DIOXYGENASE"/>
    <property type="match status" value="1"/>
</dbReference>
<comment type="cofactor">
    <cofactor evidence="1">
        <name>L-ascorbate</name>
        <dbReference type="ChEBI" id="CHEBI:38290"/>
    </cofactor>
</comment>
<evidence type="ECO:0000256" key="2">
    <source>
        <dbReference type="ARBA" id="ARBA00012264"/>
    </source>
</evidence>
<dbReference type="SMART" id="SM00702">
    <property type="entry name" value="P4Hc"/>
    <property type="match status" value="1"/>
</dbReference>
<keyword evidence="5" id="KW-0560">Oxidoreductase</keyword>
<dbReference type="SUPFAM" id="SSF53448">
    <property type="entry name" value="Nucleotide-diphospho-sugar transferases"/>
    <property type="match status" value="1"/>
</dbReference>
<evidence type="ECO:0000256" key="7">
    <source>
        <dbReference type="ARBA" id="ARBA00047930"/>
    </source>
</evidence>
<dbReference type="Proteomes" id="UP000683360">
    <property type="component" value="Unassembled WGS sequence"/>
</dbReference>
<reference evidence="9" key="1">
    <citation type="submission" date="2021-03" db="EMBL/GenBank/DDBJ databases">
        <authorList>
            <person name="Bekaert M."/>
        </authorList>
    </citation>
    <scope>NUCLEOTIDE SEQUENCE</scope>
</reference>
<organism evidence="9 10">
    <name type="scientific">Mytilus edulis</name>
    <name type="common">Blue mussel</name>
    <dbReference type="NCBI Taxonomy" id="6550"/>
    <lineage>
        <taxon>Eukaryota</taxon>
        <taxon>Metazoa</taxon>
        <taxon>Spiralia</taxon>
        <taxon>Lophotrochozoa</taxon>
        <taxon>Mollusca</taxon>
        <taxon>Bivalvia</taxon>
        <taxon>Autobranchia</taxon>
        <taxon>Pteriomorphia</taxon>
        <taxon>Mytilida</taxon>
        <taxon>Mytiloidea</taxon>
        <taxon>Mytilidae</taxon>
        <taxon>Mytilinae</taxon>
        <taxon>Mytilus</taxon>
    </lineage>
</organism>
<dbReference type="InterPro" id="IPR005123">
    <property type="entry name" value="Oxoglu/Fe-dep_dioxygenase_dom"/>
</dbReference>
<dbReference type="EMBL" id="CAJPWZ010001262">
    <property type="protein sequence ID" value="CAG2211431.1"/>
    <property type="molecule type" value="Genomic_DNA"/>
</dbReference>
<dbReference type="PANTHER" id="PTHR10730">
    <property type="entry name" value="PROCOLLAGEN-LYSINE,2-OXOGLUTARATE 5-DIOXYGENASE/GLYCOSYLTRANSFERASE 25 FAMILY MEMBER"/>
    <property type="match status" value="1"/>
</dbReference>
<dbReference type="GO" id="GO:0005506">
    <property type="term" value="F:iron ion binding"/>
    <property type="evidence" value="ECO:0007669"/>
    <property type="project" value="InterPro"/>
</dbReference>
<dbReference type="InterPro" id="IPR006620">
    <property type="entry name" value="Pro_4_hyd_alph"/>
</dbReference>
<evidence type="ECO:0000313" key="10">
    <source>
        <dbReference type="Proteomes" id="UP000683360"/>
    </source>
</evidence>
<proteinExistence type="predicted"/>
<gene>
    <name evidence="9" type="ORF">MEDL_25484</name>
</gene>
<sequence>MTIYYIDETNGIFFLELTAITIAPDETDSLTRYQYTADKNGIKTKVYGLGHAWRKAEEMTCTAGGYKVNVLRDSLGEFTNRQDLVLIYTDSSDTVFIERRKDILSKFKSFDAKVVFAADNFIWPDPKLKKQYPKVPQIESRYLNGGAFIGYAKTIVEMLNYKKINDMDDDQLYFTKIFLDKQLRAAFNRLASDLADEWTETLGCAACSRSTISLKELKKDDYPIVQLSVFIDQPIPFLVEGLKTIKDLDYPKKRIDLLVYNNADYHEVDVELFLSGCSDEYRSVTVISTNDEMTGTAARNSAIDQCLLSKCAYLFFVDGNVHLTDPETLKDLIEQNRTILAPMLSQHKNYWSNFWTGLNDHGYYGQTEDYTEMVDLEKKGLWNVPYIRYVYLIHGSIMPKLMRAFTREDISDEEERDISFTKNIREKGLFMYVNNMKYRGHLVNTDDYNTTHLHSDMFQMFKNPLDWEKKYIHENYSVALKDGAVITQPCPDVYWFPIVSDTFCDHMIETMEDYGKWSDGGHEDVRVGGYENVPTVDIHMRQIDFDEHFLDFLQTYVRPLKDKVYPGMSEEANAVMNFVVRYRPGEQDHLEPHHDASTYTINIGLNRQGIDYAGGGSRFIRYNCSVVNTRKDLAKLYNRIHYIGVNQYTIGAPHPALSSVTTSTRDVARLPVKLKLLTGTYQLQSTRAAFNQNQVDPTCQLCNLESETLEHFISKCSALSSIRMSFLLEYDNLLKMSVCTKCSTNNKTVDTLCILNPSAVFCGCDCKCNCRQKLNLLEHLSRRLCFSLHVARNNILNALPSSNRKGLRAATPL</sequence>
<keyword evidence="3" id="KW-0479">Metal-binding</keyword>
<comment type="catalytic activity">
    <reaction evidence="7">
        <text>L-lysyl-[collagen] + 2-oxoglutarate + O2 = (5R)-5-hydroxy-L-lysyl-[collagen] + succinate + CO2</text>
        <dbReference type="Rhea" id="RHEA:16569"/>
        <dbReference type="Rhea" id="RHEA-COMP:12751"/>
        <dbReference type="Rhea" id="RHEA-COMP:12752"/>
        <dbReference type="ChEBI" id="CHEBI:15379"/>
        <dbReference type="ChEBI" id="CHEBI:16526"/>
        <dbReference type="ChEBI" id="CHEBI:16810"/>
        <dbReference type="ChEBI" id="CHEBI:29969"/>
        <dbReference type="ChEBI" id="CHEBI:30031"/>
        <dbReference type="ChEBI" id="CHEBI:133442"/>
        <dbReference type="EC" id="1.14.11.4"/>
    </reaction>
</comment>
<accession>A0A8S3RSD6</accession>
<evidence type="ECO:0000259" key="8">
    <source>
        <dbReference type="PROSITE" id="PS51471"/>
    </source>
</evidence>
<dbReference type="Pfam" id="PF25342">
    <property type="entry name" value="GT_PLOD"/>
    <property type="match status" value="1"/>
</dbReference>
<evidence type="ECO:0000313" key="9">
    <source>
        <dbReference type="EMBL" id="CAG2211431.1"/>
    </source>
</evidence>
<dbReference type="InterPro" id="IPR029044">
    <property type="entry name" value="Nucleotide-diphossugar_trans"/>
</dbReference>
<feature type="domain" description="Fe2OG dioxygenase" evidence="8">
    <location>
        <begin position="571"/>
        <end position="737"/>
    </location>
</feature>
<evidence type="ECO:0000256" key="5">
    <source>
        <dbReference type="ARBA" id="ARBA00023002"/>
    </source>
</evidence>